<dbReference type="Proteomes" id="UP000275846">
    <property type="component" value="Unassembled WGS sequence"/>
</dbReference>
<organism evidence="3">
    <name type="scientific">Schistocephalus solidus</name>
    <name type="common">Tapeworm</name>
    <dbReference type="NCBI Taxonomy" id="70667"/>
    <lineage>
        <taxon>Eukaryota</taxon>
        <taxon>Metazoa</taxon>
        <taxon>Spiralia</taxon>
        <taxon>Lophotrochozoa</taxon>
        <taxon>Platyhelminthes</taxon>
        <taxon>Cestoda</taxon>
        <taxon>Eucestoda</taxon>
        <taxon>Diphyllobothriidea</taxon>
        <taxon>Diphyllobothriidae</taxon>
        <taxon>Schistocephalus</taxon>
    </lineage>
</organism>
<dbReference type="AlphaFoldDB" id="A0A183SHW2"/>
<name>A0A183SHW2_SCHSO</name>
<protein>
    <submittedName>
        <fullName evidence="1 3">Uncharacterized protein</fullName>
    </submittedName>
</protein>
<keyword evidence="2" id="KW-1185">Reference proteome</keyword>
<gene>
    <name evidence="1" type="ORF">SSLN_LOCUS3810</name>
</gene>
<proteinExistence type="predicted"/>
<evidence type="ECO:0000313" key="1">
    <source>
        <dbReference type="EMBL" id="VDL90195.1"/>
    </source>
</evidence>
<sequence>MVLRNVDMSKSTVVNDSVTASSWYQTLTVAPRSWVFPEGDNPGNRYDRITKPGEGLRCCVCLHTRYVCSLPPAFPPLPSSLPFPISLPSPLLSPLLPLLRVLLLSPLLSFTLTYLPPLFSLSPHPSLLLHTRQAIT</sequence>
<reference evidence="3" key="1">
    <citation type="submission" date="2016-06" db="UniProtKB">
        <authorList>
            <consortium name="WormBaseParasite"/>
        </authorList>
    </citation>
    <scope>IDENTIFICATION</scope>
</reference>
<evidence type="ECO:0000313" key="3">
    <source>
        <dbReference type="WBParaSite" id="SSLN_0000393301-mRNA-1"/>
    </source>
</evidence>
<dbReference type="WBParaSite" id="SSLN_0000393301-mRNA-1">
    <property type="protein sequence ID" value="SSLN_0000393301-mRNA-1"/>
    <property type="gene ID" value="SSLN_0000393301"/>
</dbReference>
<reference evidence="1 2" key="2">
    <citation type="submission" date="2018-11" db="EMBL/GenBank/DDBJ databases">
        <authorList>
            <consortium name="Pathogen Informatics"/>
        </authorList>
    </citation>
    <scope>NUCLEOTIDE SEQUENCE [LARGE SCALE GENOMIC DNA]</scope>
    <source>
        <strain evidence="1 2">NST_G2</strain>
    </source>
</reference>
<evidence type="ECO:0000313" key="2">
    <source>
        <dbReference type="Proteomes" id="UP000275846"/>
    </source>
</evidence>
<dbReference type="EMBL" id="UYSU01032658">
    <property type="protein sequence ID" value="VDL90195.1"/>
    <property type="molecule type" value="Genomic_DNA"/>
</dbReference>
<accession>A0A183SHW2</accession>